<comment type="caution">
    <text evidence="3">The sequence shown here is derived from an EMBL/GenBank/DDBJ whole genome shotgun (WGS) entry which is preliminary data.</text>
</comment>
<dbReference type="PRINTS" id="PR01217">
    <property type="entry name" value="PRICHEXTENSN"/>
</dbReference>
<reference evidence="3 4" key="1">
    <citation type="submission" date="2020-04" db="EMBL/GenBank/DDBJ databases">
        <title>Massilia sp. nov., a cold adapted bacteria isolated from Arctic soil.</title>
        <authorList>
            <person name="Son J."/>
            <person name="Ka J.-O."/>
        </authorList>
    </citation>
    <scope>NUCLEOTIDE SEQUENCE [LARGE SCALE GENOMIC DNA]</scope>
    <source>
        <strain evidence="3 4">ML15P13</strain>
    </source>
</reference>
<dbReference type="RefSeq" id="WP_171080354.1">
    <property type="nucleotide sequence ID" value="NZ_JABAIV010000001.1"/>
</dbReference>
<feature type="compositionally biased region" description="Pro residues" evidence="1">
    <location>
        <begin position="28"/>
        <end position="39"/>
    </location>
</feature>
<keyword evidence="2" id="KW-1133">Transmembrane helix</keyword>
<accession>A0A7Y2JV80</accession>
<keyword evidence="2" id="KW-0812">Transmembrane</keyword>
<feature type="compositionally biased region" description="Pro residues" evidence="1">
    <location>
        <begin position="71"/>
        <end position="100"/>
    </location>
</feature>
<feature type="region of interest" description="Disordered" evidence="1">
    <location>
        <begin position="228"/>
        <end position="282"/>
    </location>
</feature>
<evidence type="ECO:0000256" key="1">
    <source>
        <dbReference type="SAM" id="MobiDB-lite"/>
    </source>
</evidence>
<evidence type="ECO:0000313" key="4">
    <source>
        <dbReference type="Proteomes" id="UP000533905"/>
    </source>
</evidence>
<gene>
    <name evidence="3" type="ORF">HGB41_01400</name>
</gene>
<dbReference type="Proteomes" id="UP000533905">
    <property type="component" value="Unassembled WGS sequence"/>
</dbReference>
<evidence type="ECO:0000313" key="3">
    <source>
        <dbReference type="EMBL" id="NNG21662.1"/>
    </source>
</evidence>
<organism evidence="3 4">
    <name type="scientific">Telluria aromaticivorans</name>
    <dbReference type="NCBI Taxonomy" id="2725995"/>
    <lineage>
        <taxon>Bacteria</taxon>
        <taxon>Pseudomonadati</taxon>
        <taxon>Pseudomonadota</taxon>
        <taxon>Betaproteobacteria</taxon>
        <taxon>Burkholderiales</taxon>
        <taxon>Oxalobacteraceae</taxon>
        <taxon>Telluria group</taxon>
        <taxon>Telluria</taxon>
    </lineage>
</organism>
<proteinExistence type="predicted"/>
<feature type="transmembrane region" description="Helical" evidence="2">
    <location>
        <begin position="129"/>
        <end position="150"/>
    </location>
</feature>
<protein>
    <submittedName>
        <fullName evidence="3">Uncharacterized protein</fullName>
    </submittedName>
</protein>
<feature type="region of interest" description="Disordered" evidence="1">
    <location>
        <begin position="1"/>
        <end position="114"/>
    </location>
</feature>
<evidence type="ECO:0000256" key="2">
    <source>
        <dbReference type="SAM" id="Phobius"/>
    </source>
</evidence>
<feature type="region of interest" description="Disordered" evidence="1">
    <location>
        <begin position="294"/>
        <end position="325"/>
    </location>
</feature>
<dbReference type="AlphaFoldDB" id="A0A7Y2JV80"/>
<sequence>MKNRLLEDIDDSQSGPSAPAVHRLPRAAAPPPEPQPEAQPRPRGGVWRSRETLPPLRVADPVPDEVAPPAQAAPPEPPEPAEPPVAPVPPPRAAGIPPWPASFSSREPDWPTPPPDDPLPWTERWGRKALGWAVGVAGIVAVAGAATWMYRETQVQSTLAVVAGNTPGKLAAALPAPVPAQASPVAAVNPASPEPAWTAPPLKMLPPTPTPAPAPVVPEPVAQKPVAAAPPAVAPPRAAPAPKAKRAPERRVAAVPVKKKAERRIAAAPPKKARAAPDLSWASRERERMLAQAVNARAPQRPAPPRAAPEQPAPGQPAPQAGAEAPLSETLRLCRAAGYHAAACMKRGCEATRFGLVCRG</sequence>
<name>A0A7Y2JV80_9BURK</name>
<feature type="compositionally biased region" description="Pro residues" evidence="1">
    <location>
        <begin position="301"/>
        <end position="317"/>
    </location>
</feature>
<dbReference type="EMBL" id="JABAIV010000001">
    <property type="protein sequence ID" value="NNG21662.1"/>
    <property type="molecule type" value="Genomic_DNA"/>
</dbReference>
<keyword evidence="2" id="KW-0472">Membrane</keyword>
<keyword evidence="4" id="KW-1185">Reference proteome</keyword>